<evidence type="ECO:0000256" key="1">
    <source>
        <dbReference type="SAM" id="MobiDB-lite"/>
    </source>
</evidence>
<dbReference type="Pfam" id="PF00403">
    <property type="entry name" value="HMA"/>
    <property type="match status" value="2"/>
</dbReference>
<dbReference type="PANTHER" id="PTHR46413">
    <property type="entry name" value="HEAVY METAL-ASSOCIATED ISOPRENYLATED PLANT PROTEIN 6"/>
    <property type="match status" value="1"/>
</dbReference>
<dbReference type="GO" id="GO:0046872">
    <property type="term" value="F:metal ion binding"/>
    <property type="evidence" value="ECO:0007669"/>
    <property type="project" value="InterPro"/>
</dbReference>
<dbReference type="InterPro" id="IPR006121">
    <property type="entry name" value="HMA_dom"/>
</dbReference>
<feature type="compositionally biased region" description="Basic and acidic residues" evidence="1">
    <location>
        <begin position="81"/>
        <end position="124"/>
    </location>
</feature>
<dbReference type="KEGG" id="jcu:105642264"/>
<proteinExistence type="predicted"/>
<dbReference type="AlphaFoldDB" id="A0A067K287"/>
<feature type="region of interest" description="Disordered" evidence="1">
    <location>
        <begin position="81"/>
        <end position="131"/>
    </location>
</feature>
<dbReference type="SUPFAM" id="SSF55008">
    <property type="entry name" value="HMA, heavy metal-associated domain"/>
    <property type="match status" value="2"/>
</dbReference>
<dbReference type="OrthoDB" id="773760at2759"/>
<feature type="compositionally biased region" description="Basic and acidic residues" evidence="1">
    <location>
        <begin position="193"/>
        <end position="236"/>
    </location>
</feature>
<feature type="domain" description="HMA" evidence="2">
    <location>
        <begin position="24"/>
        <end position="87"/>
    </location>
</feature>
<feature type="region of interest" description="Disordered" evidence="1">
    <location>
        <begin position="193"/>
        <end position="241"/>
    </location>
</feature>
<dbReference type="InterPro" id="IPR036163">
    <property type="entry name" value="HMA_dom_sf"/>
</dbReference>
<evidence type="ECO:0000313" key="3">
    <source>
        <dbReference type="EMBL" id="KDP29163.1"/>
    </source>
</evidence>
<evidence type="ECO:0000259" key="2">
    <source>
        <dbReference type="PROSITE" id="PS50846"/>
    </source>
</evidence>
<accession>A0A067K287</accession>
<dbReference type="PROSITE" id="PS50846">
    <property type="entry name" value="HMA_2"/>
    <property type="match status" value="2"/>
</dbReference>
<evidence type="ECO:0000313" key="4">
    <source>
        <dbReference type="Proteomes" id="UP000027138"/>
    </source>
</evidence>
<feature type="domain" description="HMA" evidence="2">
    <location>
        <begin position="127"/>
        <end position="198"/>
    </location>
</feature>
<reference evidence="3 4" key="1">
    <citation type="journal article" date="2014" name="PLoS ONE">
        <title>Global Analysis of Gene Expression Profiles in Physic Nut (Jatropha curcas L.) Seedlings Exposed to Salt Stress.</title>
        <authorList>
            <person name="Zhang L."/>
            <person name="Zhang C."/>
            <person name="Wu P."/>
            <person name="Chen Y."/>
            <person name="Li M."/>
            <person name="Jiang H."/>
            <person name="Wu G."/>
        </authorList>
    </citation>
    <scope>NUCLEOTIDE SEQUENCE [LARGE SCALE GENOMIC DNA]</scope>
    <source>
        <strain evidence="4">cv. GZQX0401</strain>
        <tissue evidence="3">Young leaves</tissue>
    </source>
</reference>
<dbReference type="STRING" id="180498.A0A067K287"/>
<organism evidence="3 4">
    <name type="scientific">Jatropha curcas</name>
    <name type="common">Barbados nut</name>
    <dbReference type="NCBI Taxonomy" id="180498"/>
    <lineage>
        <taxon>Eukaryota</taxon>
        <taxon>Viridiplantae</taxon>
        <taxon>Streptophyta</taxon>
        <taxon>Embryophyta</taxon>
        <taxon>Tracheophyta</taxon>
        <taxon>Spermatophyta</taxon>
        <taxon>Magnoliopsida</taxon>
        <taxon>eudicotyledons</taxon>
        <taxon>Gunneridae</taxon>
        <taxon>Pentapetalae</taxon>
        <taxon>rosids</taxon>
        <taxon>fabids</taxon>
        <taxon>Malpighiales</taxon>
        <taxon>Euphorbiaceae</taxon>
        <taxon>Crotonoideae</taxon>
        <taxon>Jatropheae</taxon>
        <taxon>Jatropha</taxon>
    </lineage>
</organism>
<keyword evidence="4" id="KW-1185">Reference proteome</keyword>
<sequence>MGAEKEAAKSEGEKKPAADKDDAKVISVYKMDMHCEGCAKKVRRAVKHLEGVETVKTDCEGNKLTVTGKVDPEKVKARLEEKTKKKVEIVSAPPKKDGGGDKKPEEKSDKKPEEKKPEEKKPSPPKESTVVLKIRTHCDGCITKMKKIILKIKGVKNVTVDGAKDLVTVTGTMDVKELAPYLTEKLKRNVEVVPPKKEEEKKEGGGEKKDKGDEKKEVAKPEKKEGEAKAEKKEGDGGAAPKMEVSKMEYYPAPAPTHWFDGMFGQSYAVEPHHGSYAVNQGYYPVNQGYPMMNHGYVQQGYVQQGYVMEPMYNHPMHAPQMFSDENPNSCSVM</sequence>
<dbReference type="Proteomes" id="UP000027138">
    <property type="component" value="Unassembled WGS sequence"/>
</dbReference>
<gene>
    <name evidence="3" type="ORF">JCGZ_16552</name>
</gene>
<protein>
    <recommendedName>
        <fullName evidence="2">HMA domain-containing protein</fullName>
    </recommendedName>
</protein>
<dbReference type="PANTHER" id="PTHR46413:SF1">
    <property type="entry name" value="HEAVY METAL-ASSOCIATED ISOPRENYLATED PLANT PROTEIN 6"/>
    <property type="match status" value="1"/>
</dbReference>
<dbReference type="EMBL" id="KK914761">
    <property type="protein sequence ID" value="KDP29163.1"/>
    <property type="molecule type" value="Genomic_DNA"/>
</dbReference>
<dbReference type="InterPro" id="IPR044594">
    <property type="entry name" value="HIPP01/3/5/6"/>
</dbReference>
<name>A0A067K287_JATCU</name>
<dbReference type="Gene3D" id="3.30.70.100">
    <property type="match status" value="2"/>
</dbReference>
<feature type="region of interest" description="Disordered" evidence="1">
    <location>
        <begin position="1"/>
        <end position="23"/>
    </location>
</feature>
<dbReference type="CDD" id="cd00371">
    <property type="entry name" value="HMA"/>
    <property type="match status" value="1"/>
</dbReference>